<feature type="region of interest" description="Disordered" evidence="1">
    <location>
        <begin position="223"/>
        <end position="268"/>
    </location>
</feature>
<sequence length="387" mass="40060">MPARTRITPLCTAALGLSLAVLAGCSEGFDYDFRPGGAGTAEAVQLRSAARPEADNRGVISYPTYQVAVARRGDTVADVAARVGLPANELGRYNGIAPDVPLNSGEIIALPRRVAEPSPATGAPATGAIRPAGEVDIATLAGDAIERADGGRSTAAPARAAPTGPEPVRHKVERGETAYSIARLYNVSVRALADWNGLGQSLTVREGQFLLIPVPAADMPAAAPAQATVPGTGSPTPTPPSAAAPLPEDEETAAEAAPAPASPALDTEKTTTARMQMPVTGNIIRGYEKRRNEGIDIAAAPGAAVLAADNGTVAAITRDTEQVPILVIRHSDNLLSVYANIQSIAVQKGDTVRRGQKVAEVRAGDPSFLHFELRRGIESTDPMPYLN</sequence>
<feature type="chain" id="PRO_5045335958" evidence="2">
    <location>
        <begin position="24"/>
        <end position="387"/>
    </location>
</feature>
<evidence type="ECO:0000313" key="4">
    <source>
        <dbReference type="EMBL" id="MEX5729241.1"/>
    </source>
</evidence>
<dbReference type="Gene3D" id="2.70.70.10">
    <property type="entry name" value="Glucose Permease (Domain IIA)"/>
    <property type="match status" value="1"/>
</dbReference>
<protein>
    <submittedName>
        <fullName evidence="4">Murein DD-endopeptidase MepM/ murein hydrolase activator NlpD</fullName>
    </submittedName>
</protein>
<dbReference type="SUPFAM" id="SSF51261">
    <property type="entry name" value="Duplicated hybrid motif"/>
    <property type="match status" value="1"/>
</dbReference>
<dbReference type="Gene3D" id="3.10.350.10">
    <property type="entry name" value="LysM domain"/>
    <property type="match status" value="1"/>
</dbReference>
<keyword evidence="2" id="KW-0732">Signal</keyword>
<dbReference type="PANTHER" id="PTHR21666">
    <property type="entry name" value="PEPTIDASE-RELATED"/>
    <property type="match status" value="1"/>
</dbReference>
<dbReference type="CDD" id="cd00118">
    <property type="entry name" value="LysM"/>
    <property type="match status" value="1"/>
</dbReference>
<dbReference type="InterPro" id="IPR016047">
    <property type="entry name" value="M23ase_b-sheet_dom"/>
</dbReference>
<feature type="region of interest" description="Disordered" evidence="1">
    <location>
        <begin position="149"/>
        <end position="168"/>
    </location>
</feature>
<keyword evidence="5" id="KW-1185">Reference proteome</keyword>
<dbReference type="PANTHER" id="PTHR21666:SF270">
    <property type="entry name" value="MUREIN HYDROLASE ACTIVATOR ENVC"/>
    <property type="match status" value="1"/>
</dbReference>
<dbReference type="PROSITE" id="PS51782">
    <property type="entry name" value="LYSM"/>
    <property type="match status" value="1"/>
</dbReference>
<organism evidence="4 5">
    <name type="scientific">Rhodovulum iodosum</name>
    <dbReference type="NCBI Taxonomy" id="68291"/>
    <lineage>
        <taxon>Bacteria</taxon>
        <taxon>Pseudomonadati</taxon>
        <taxon>Pseudomonadota</taxon>
        <taxon>Alphaproteobacteria</taxon>
        <taxon>Rhodobacterales</taxon>
        <taxon>Paracoccaceae</taxon>
        <taxon>Rhodovulum</taxon>
    </lineage>
</organism>
<feature type="compositionally biased region" description="Low complexity" evidence="1">
    <location>
        <begin position="254"/>
        <end position="265"/>
    </location>
</feature>
<dbReference type="Pfam" id="PF01551">
    <property type="entry name" value="Peptidase_M23"/>
    <property type="match status" value="1"/>
</dbReference>
<dbReference type="InterPro" id="IPR036779">
    <property type="entry name" value="LysM_dom_sf"/>
</dbReference>
<feature type="compositionally biased region" description="Low complexity" evidence="1">
    <location>
        <begin position="223"/>
        <end position="235"/>
    </location>
</feature>
<dbReference type="InterPro" id="IPR018392">
    <property type="entry name" value="LysM"/>
</dbReference>
<dbReference type="InterPro" id="IPR011055">
    <property type="entry name" value="Dup_hybrid_motif"/>
</dbReference>
<evidence type="ECO:0000256" key="2">
    <source>
        <dbReference type="SAM" id="SignalP"/>
    </source>
</evidence>
<feature type="compositionally biased region" description="Low complexity" evidence="1">
    <location>
        <begin position="151"/>
        <end position="163"/>
    </location>
</feature>
<evidence type="ECO:0000313" key="5">
    <source>
        <dbReference type="Proteomes" id="UP001560019"/>
    </source>
</evidence>
<dbReference type="RefSeq" id="WP_245972261.1">
    <property type="nucleotide sequence ID" value="NZ_JBEHHI010000002.1"/>
</dbReference>
<gene>
    <name evidence="4" type="ORF">Ga0609869_002594</name>
</gene>
<dbReference type="Proteomes" id="UP001560019">
    <property type="component" value="Unassembled WGS sequence"/>
</dbReference>
<dbReference type="SMART" id="SM00257">
    <property type="entry name" value="LysM"/>
    <property type="match status" value="2"/>
</dbReference>
<dbReference type="PROSITE" id="PS51257">
    <property type="entry name" value="PROKAR_LIPOPROTEIN"/>
    <property type="match status" value="1"/>
</dbReference>
<keyword evidence="4" id="KW-0378">Hydrolase</keyword>
<evidence type="ECO:0000256" key="1">
    <source>
        <dbReference type="SAM" id="MobiDB-lite"/>
    </source>
</evidence>
<dbReference type="EMBL" id="JBEHHI010000002">
    <property type="protein sequence ID" value="MEX5729241.1"/>
    <property type="molecule type" value="Genomic_DNA"/>
</dbReference>
<dbReference type="InterPro" id="IPR050570">
    <property type="entry name" value="Cell_wall_metabolism_enzyme"/>
</dbReference>
<evidence type="ECO:0000259" key="3">
    <source>
        <dbReference type="PROSITE" id="PS51782"/>
    </source>
</evidence>
<dbReference type="Pfam" id="PF01476">
    <property type="entry name" value="LysM"/>
    <property type="match status" value="2"/>
</dbReference>
<accession>A0ABV3XV76</accession>
<reference evidence="4 5" key="1">
    <citation type="submission" date="2024-06" db="EMBL/GenBank/DDBJ databases">
        <title>Genome of Rhodovulum iodosum, a marine photoferrotroph.</title>
        <authorList>
            <person name="Bianchini G."/>
            <person name="Nikeleit V."/>
            <person name="Kappler A."/>
            <person name="Bryce C."/>
            <person name="Sanchez-Baracaldo P."/>
        </authorList>
    </citation>
    <scope>NUCLEOTIDE SEQUENCE [LARGE SCALE GENOMIC DNA]</scope>
    <source>
        <strain evidence="4 5">UT/N1</strain>
    </source>
</reference>
<comment type="caution">
    <text evidence="4">The sequence shown here is derived from an EMBL/GenBank/DDBJ whole genome shotgun (WGS) entry which is preliminary data.</text>
</comment>
<dbReference type="CDD" id="cd12797">
    <property type="entry name" value="M23_peptidase"/>
    <property type="match status" value="1"/>
</dbReference>
<proteinExistence type="predicted"/>
<feature type="signal peptide" evidence="2">
    <location>
        <begin position="1"/>
        <end position="23"/>
    </location>
</feature>
<feature type="domain" description="LysM" evidence="3">
    <location>
        <begin position="168"/>
        <end position="212"/>
    </location>
</feature>
<dbReference type="GO" id="GO:0016787">
    <property type="term" value="F:hydrolase activity"/>
    <property type="evidence" value="ECO:0007669"/>
    <property type="project" value="UniProtKB-KW"/>
</dbReference>
<name>A0ABV3XV76_9RHOB</name>